<organism evidence="1 2">
    <name type="scientific">Lactuca virosa</name>
    <dbReference type="NCBI Taxonomy" id="75947"/>
    <lineage>
        <taxon>Eukaryota</taxon>
        <taxon>Viridiplantae</taxon>
        <taxon>Streptophyta</taxon>
        <taxon>Embryophyta</taxon>
        <taxon>Tracheophyta</taxon>
        <taxon>Spermatophyta</taxon>
        <taxon>Magnoliopsida</taxon>
        <taxon>eudicotyledons</taxon>
        <taxon>Gunneridae</taxon>
        <taxon>Pentapetalae</taxon>
        <taxon>asterids</taxon>
        <taxon>campanulids</taxon>
        <taxon>Asterales</taxon>
        <taxon>Asteraceae</taxon>
        <taxon>Cichorioideae</taxon>
        <taxon>Cichorieae</taxon>
        <taxon>Lactucinae</taxon>
        <taxon>Lactuca</taxon>
    </lineage>
</organism>
<reference evidence="1 2" key="1">
    <citation type="submission" date="2022-01" db="EMBL/GenBank/DDBJ databases">
        <authorList>
            <person name="Xiong W."/>
            <person name="Schranz E."/>
        </authorList>
    </citation>
    <scope>NUCLEOTIDE SEQUENCE [LARGE SCALE GENOMIC DNA]</scope>
</reference>
<accession>A0AAU9LY98</accession>
<gene>
    <name evidence="1" type="ORF">LVIROSA_LOCUS5826</name>
</gene>
<dbReference type="Proteomes" id="UP001157418">
    <property type="component" value="Unassembled WGS sequence"/>
</dbReference>
<keyword evidence="2" id="KW-1185">Reference proteome</keyword>
<evidence type="ECO:0000313" key="1">
    <source>
        <dbReference type="EMBL" id="CAH1418216.1"/>
    </source>
</evidence>
<proteinExistence type="predicted"/>
<evidence type="ECO:0008006" key="3">
    <source>
        <dbReference type="Google" id="ProtNLM"/>
    </source>
</evidence>
<name>A0AAU9LY98_9ASTR</name>
<evidence type="ECO:0000313" key="2">
    <source>
        <dbReference type="Proteomes" id="UP001157418"/>
    </source>
</evidence>
<dbReference type="EMBL" id="CAKMRJ010000113">
    <property type="protein sequence ID" value="CAH1418216.1"/>
    <property type="molecule type" value="Genomic_DNA"/>
</dbReference>
<comment type="caution">
    <text evidence="1">The sequence shown here is derived from an EMBL/GenBank/DDBJ whole genome shotgun (WGS) entry which is preliminary data.</text>
</comment>
<sequence>MEKIFQASIIFLTILPLKIRLGEVGIVFAKDVWNKIFGSGHIQVEGRKYIHRTFESKNSGRKSIYKRSY</sequence>
<dbReference type="AlphaFoldDB" id="A0AAU9LY98"/>
<protein>
    <recommendedName>
        <fullName evidence="3">Secreted protein</fullName>
    </recommendedName>
</protein>